<dbReference type="AlphaFoldDB" id="A0A381T026"/>
<accession>A0A381T026</accession>
<organism evidence="1">
    <name type="scientific">marine metagenome</name>
    <dbReference type="NCBI Taxonomy" id="408172"/>
    <lineage>
        <taxon>unclassified sequences</taxon>
        <taxon>metagenomes</taxon>
        <taxon>ecological metagenomes</taxon>
    </lineage>
</organism>
<dbReference type="EMBL" id="UINC01003761">
    <property type="protein sequence ID" value="SVA09034.1"/>
    <property type="molecule type" value="Genomic_DNA"/>
</dbReference>
<gene>
    <name evidence="1" type="ORF">METZ01_LOCUS61888</name>
</gene>
<sequence length="94" mass="10875">VAKDSKKYIKSAVSKGEEIGYKGKIQIEIEKLKWELKQKYNKLGIHVSDKKIAKSVTDFSHDNDFLHLVNEINKLKLFIEERESEKVKGSQIVD</sequence>
<evidence type="ECO:0000313" key="1">
    <source>
        <dbReference type="EMBL" id="SVA09034.1"/>
    </source>
</evidence>
<protein>
    <submittedName>
        <fullName evidence="1">Uncharacterized protein</fullName>
    </submittedName>
</protein>
<proteinExistence type="predicted"/>
<reference evidence="1" key="1">
    <citation type="submission" date="2018-05" db="EMBL/GenBank/DDBJ databases">
        <authorList>
            <person name="Lanie J.A."/>
            <person name="Ng W.-L."/>
            <person name="Kazmierczak K.M."/>
            <person name="Andrzejewski T.M."/>
            <person name="Davidsen T.M."/>
            <person name="Wayne K.J."/>
            <person name="Tettelin H."/>
            <person name="Glass J.I."/>
            <person name="Rusch D."/>
            <person name="Podicherti R."/>
            <person name="Tsui H.-C.T."/>
            <person name="Winkler M.E."/>
        </authorList>
    </citation>
    <scope>NUCLEOTIDE SEQUENCE</scope>
</reference>
<name>A0A381T026_9ZZZZ</name>
<feature type="non-terminal residue" evidence="1">
    <location>
        <position position="1"/>
    </location>
</feature>